<evidence type="ECO:0000256" key="5">
    <source>
        <dbReference type="ARBA" id="ARBA00022737"/>
    </source>
</evidence>
<evidence type="ECO:0000256" key="8">
    <source>
        <dbReference type="ARBA" id="ARBA00023212"/>
    </source>
</evidence>
<dbReference type="InterPro" id="IPR025875">
    <property type="entry name" value="Leu-rich_rpt_4"/>
</dbReference>
<keyword evidence="5" id="KW-0677">Repeat</keyword>
<evidence type="ECO:0000256" key="10">
    <source>
        <dbReference type="ARBA" id="ARBA00049659"/>
    </source>
</evidence>
<comment type="subcellular location">
    <subcellularLocation>
        <location evidence="1">Cytoplasm</location>
        <location evidence="1">Cytoskeleton</location>
        <location evidence="1">Cilium axoneme</location>
    </subcellularLocation>
</comment>
<keyword evidence="14" id="KW-1185">Reference proteome</keyword>
<gene>
    <name evidence="13" type="ORF">CLODIP_2_CD09994</name>
</gene>
<dbReference type="GO" id="GO:0043014">
    <property type="term" value="F:alpha-tubulin binding"/>
    <property type="evidence" value="ECO:0007669"/>
    <property type="project" value="TreeGrafter"/>
</dbReference>
<dbReference type="GO" id="GO:0036158">
    <property type="term" value="P:outer dynein arm assembly"/>
    <property type="evidence" value="ECO:0007669"/>
    <property type="project" value="TreeGrafter"/>
</dbReference>
<evidence type="ECO:0000256" key="6">
    <source>
        <dbReference type="ARBA" id="ARBA00023017"/>
    </source>
</evidence>
<evidence type="ECO:0000313" key="13">
    <source>
        <dbReference type="EMBL" id="CAB3363715.1"/>
    </source>
</evidence>
<feature type="region of interest" description="Disordered" evidence="12">
    <location>
        <begin position="178"/>
        <end position="200"/>
    </location>
</feature>
<keyword evidence="8" id="KW-0206">Cytoskeleton</keyword>
<dbReference type="Gene3D" id="3.80.10.10">
    <property type="entry name" value="Ribonuclease Inhibitor"/>
    <property type="match status" value="1"/>
</dbReference>
<evidence type="ECO:0000256" key="2">
    <source>
        <dbReference type="ARBA" id="ARBA00022490"/>
    </source>
</evidence>
<dbReference type="InterPro" id="IPR001611">
    <property type="entry name" value="Leu-rich_rpt"/>
</dbReference>
<dbReference type="PROSITE" id="PS51450">
    <property type="entry name" value="LRR"/>
    <property type="match status" value="4"/>
</dbReference>
<evidence type="ECO:0000256" key="4">
    <source>
        <dbReference type="ARBA" id="ARBA00022701"/>
    </source>
</evidence>
<protein>
    <recommendedName>
        <fullName evidence="11">Dynein axonemal light chain 1</fullName>
    </recommendedName>
</protein>
<dbReference type="EMBL" id="CADEPI010000013">
    <property type="protein sequence ID" value="CAB3363715.1"/>
    <property type="molecule type" value="Genomic_DNA"/>
</dbReference>
<evidence type="ECO:0000256" key="1">
    <source>
        <dbReference type="ARBA" id="ARBA00004430"/>
    </source>
</evidence>
<keyword evidence="2" id="KW-0963">Cytoplasm</keyword>
<evidence type="ECO:0000256" key="11">
    <source>
        <dbReference type="ARBA" id="ARBA00049760"/>
    </source>
</evidence>
<sequence>MSKPTSIKEALKRWEDKNGCSASDAKEIQLSFQWPPIEKMDNSFAVLAKCEKLSLSTNMIEKIAGLNSMKNLRILSLGRNYVKSLAGLEGVADTLEELWISYNLIEKMKGINVLKNLRVLYMSNNLIREWAEYVKLAEIPSLEELSFVGNPLQETCEEGTWRTEAARRLPNLKKLDGEPVIREEGVEEQAASPPTAQAQQ</sequence>
<dbReference type="GO" id="GO:0045504">
    <property type="term" value="F:dynein heavy chain binding"/>
    <property type="evidence" value="ECO:0007669"/>
    <property type="project" value="TreeGrafter"/>
</dbReference>
<keyword evidence="9" id="KW-0966">Cell projection</keyword>
<dbReference type="OrthoDB" id="266138at2759"/>
<keyword evidence="4" id="KW-0493">Microtubule</keyword>
<organism evidence="13 14">
    <name type="scientific">Cloeon dipterum</name>
    <dbReference type="NCBI Taxonomy" id="197152"/>
    <lineage>
        <taxon>Eukaryota</taxon>
        <taxon>Metazoa</taxon>
        <taxon>Ecdysozoa</taxon>
        <taxon>Arthropoda</taxon>
        <taxon>Hexapoda</taxon>
        <taxon>Insecta</taxon>
        <taxon>Pterygota</taxon>
        <taxon>Palaeoptera</taxon>
        <taxon>Ephemeroptera</taxon>
        <taxon>Pisciforma</taxon>
        <taxon>Baetidae</taxon>
        <taxon>Cloeon</taxon>
    </lineage>
</organism>
<dbReference type="Pfam" id="PF12799">
    <property type="entry name" value="LRR_4"/>
    <property type="match status" value="1"/>
</dbReference>
<dbReference type="PANTHER" id="PTHR15454:SF73">
    <property type="entry name" value="DYNEIN AXONEMAL LIGHT CHAIN 1"/>
    <property type="match status" value="1"/>
</dbReference>
<dbReference type="GO" id="GO:0005930">
    <property type="term" value="C:axoneme"/>
    <property type="evidence" value="ECO:0007669"/>
    <property type="project" value="UniProtKB-SubCell"/>
</dbReference>
<keyword evidence="6" id="KW-0243">Dynein</keyword>
<keyword evidence="7" id="KW-0505">Motor protein</keyword>
<accession>A0A8S1C6G4</accession>
<evidence type="ECO:0000256" key="3">
    <source>
        <dbReference type="ARBA" id="ARBA00022614"/>
    </source>
</evidence>
<dbReference type="PANTHER" id="PTHR15454">
    <property type="entry name" value="NISCHARIN RELATED"/>
    <property type="match status" value="1"/>
</dbReference>
<evidence type="ECO:0000313" key="14">
    <source>
        <dbReference type="Proteomes" id="UP000494165"/>
    </source>
</evidence>
<proteinExistence type="inferred from homology"/>
<evidence type="ECO:0000256" key="9">
    <source>
        <dbReference type="ARBA" id="ARBA00023273"/>
    </source>
</evidence>
<keyword evidence="3" id="KW-0433">Leucine-rich repeat</keyword>
<comment type="caution">
    <text evidence="13">The sequence shown here is derived from an EMBL/GenBank/DDBJ whole genome shotgun (WGS) entry which is preliminary data.</text>
</comment>
<feature type="compositionally biased region" description="Low complexity" evidence="12">
    <location>
        <begin position="189"/>
        <end position="200"/>
    </location>
</feature>
<evidence type="ECO:0000256" key="12">
    <source>
        <dbReference type="SAM" id="MobiDB-lite"/>
    </source>
</evidence>
<dbReference type="AlphaFoldDB" id="A0A8S1C6G4"/>
<dbReference type="FunFam" id="3.80.10.10:FF:000049">
    <property type="entry name" value="Dynein light chain 1"/>
    <property type="match status" value="1"/>
</dbReference>
<dbReference type="GO" id="GO:0030286">
    <property type="term" value="C:dynein complex"/>
    <property type="evidence" value="ECO:0007669"/>
    <property type="project" value="UniProtKB-KW"/>
</dbReference>
<reference evidence="13 14" key="1">
    <citation type="submission" date="2020-04" db="EMBL/GenBank/DDBJ databases">
        <authorList>
            <person name="Alioto T."/>
            <person name="Alioto T."/>
            <person name="Gomez Garrido J."/>
        </authorList>
    </citation>
    <scope>NUCLEOTIDE SEQUENCE [LARGE SCALE GENOMIC DNA]</scope>
</reference>
<dbReference type="SMART" id="SM00365">
    <property type="entry name" value="LRR_SD22"/>
    <property type="match status" value="4"/>
</dbReference>
<dbReference type="InterPro" id="IPR032675">
    <property type="entry name" value="LRR_dom_sf"/>
</dbReference>
<name>A0A8S1C6G4_9INSE</name>
<dbReference type="Proteomes" id="UP000494165">
    <property type="component" value="Unassembled WGS sequence"/>
</dbReference>
<evidence type="ECO:0000256" key="7">
    <source>
        <dbReference type="ARBA" id="ARBA00023175"/>
    </source>
</evidence>
<dbReference type="SUPFAM" id="SSF52058">
    <property type="entry name" value="L domain-like"/>
    <property type="match status" value="1"/>
</dbReference>
<comment type="similarity">
    <text evidence="10">Belongs to the dynein light chain LC1-type family.</text>
</comment>
<dbReference type="GO" id="GO:0005874">
    <property type="term" value="C:microtubule"/>
    <property type="evidence" value="ECO:0007669"/>
    <property type="project" value="UniProtKB-KW"/>
</dbReference>